<dbReference type="InterPro" id="IPR000160">
    <property type="entry name" value="GGDEF_dom"/>
</dbReference>
<accession>A0A0H3AI30</accession>
<dbReference type="CDD" id="cd01949">
    <property type="entry name" value="GGDEF"/>
    <property type="match status" value="1"/>
</dbReference>
<dbReference type="SUPFAM" id="SSF55073">
    <property type="entry name" value="Nucleotide cyclase"/>
    <property type="match status" value="1"/>
</dbReference>
<dbReference type="GO" id="GO:0043709">
    <property type="term" value="P:cell adhesion involved in single-species biofilm formation"/>
    <property type="evidence" value="ECO:0007669"/>
    <property type="project" value="TreeGrafter"/>
</dbReference>
<dbReference type="SUPFAM" id="SSF55785">
    <property type="entry name" value="PYP-like sensor domain (PAS domain)"/>
    <property type="match status" value="1"/>
</dbReference>
<reference evidence="4 5" key="1">
    <citation type="submission" date="2007-03" db="EMBL/GenBank/DDBJ databases">
        <authorList>
            <person name="Heidelberg J."/>
        </authorList>
    </citation>
    <scope>NUCLEOTIDE SEQUENCE [LARGE SCALE GENOMIC DNA]</scope>
    <source>
        <strain evidence="5">ATCC 39541 / Classical Ogawa 395 / O395</strain>
    </source>
</reference>
<dbReference type="OrthoDB" id="9803824at2"/>
<dbReference type="SMART" id="SM00267">
    <property type="entry name" value="GGDEF"/>
    <property type="match status" value="1"/>
</dbReference>
<evidence type="ECO:0000256" key="1">
    <source>
        <dbReference type="ARBA" id="ARBA00012528"/>
    </source>
</evidence>
<evidence type="ECO:0000259" key="3">
    <source>
        <dbReference type="PROSITE" id="PS50887"/>
    </source>
</evidence>
<name>A0A0H3AI30_VIBC3</name>
<dbReference type="EMBL" id="CP000627">
    <property type="protein sequence ID" value="ABQ19680.1"/>
    <property type="molecule type" value="Genomic_DNA"/>
</dbReference>
<organism evidence="4 5">
    <name type="scientific">Vibrio cholerae serotype O1 (strain ATCC 39541 / Classical Ogawa 395 / O395)</name>
    <dbReference type="NCBI Taxonomy" id="345073"/>
    <lineage>
        <taxon>Bacteria</taxon>
        <taxon>Pseudomonadati</taxon>
        <taxon>Pseudomonadota</taxon>
        <taxon>Gammaproteobacteria</taxon>
        <taxon>Vibrionales</taxon>
        <taxon>Vibrionaceae</taxon>
        <taxon>Vibrio</taxon>
    </lineage>
</organism>
<dbReference type="RefSeq" id="WP_000248088.1">
    <property type="nucleotide sequence ID" value="NC_009457.1"/>
</dbReference>
<protein>
    <recommendedName>
        <fullName evidence="1">diguanylate cyclase</fullName>
        <ecNumber evidence="1">2.7.7.65</ecNumber>
    </recommendedName>
</protein>
<dbReference type="PANTHER" id="PTHR45138:SF9">
    <property type="entry name" value="DIGUANYLATE CYCLASE DGCM-RELATED"/>
    <property type="match status" value="1"/>
</dbReference>
<dbReference type="InterPro" id="IPR050469">
    <property type="entry name" value="Diguanylate_Cyclase"/>
</dbReference>
<dbReference type="AlphaFoldDB" id="A0A0H3AI30"/>
<dbReference type="GO" id="GO:0052621">
    <property type="term" value="F:diguanylate cyclase activity"/>
    <property type="evidence" value="ECO:0007669"/>
    <property type="project" value="UniProtKB-EC"/>
</dbReference>
<dbReference type="KEGG" id="vcr:VC395_2810"/>
<dbReference type="InterPro" id="IPR035965">
    <property type="entry name" value="PAS-like_dom_sf"/>
</dbReference>
<dbReference type="PROSITE" id="PS50887">
    <property type="entry name" value="GGDEF"/>
    <property type="match status" value="1"/>
</dbReference>
<feature type="domain" description="GGDEF" evidence="3">
    <location>
        <begin position="180"/>
        <end position="312"/>
    </location>
</feature>
<dbReference type="KEGG" id="vco:VC0395_A2269"/>
<dbReference type="Gene3D" id="3.30.70.270">
    <property type="match status" value="1"/>
</dbReference>
<comment type="catalytic activity">
    <reaction evidence="2">
        <text>2 GTP = 3',3'-c-di-GMP + 2 diphosphate</text>
        <dbReference type="Rhea" id="RHEA:24898"/>
        <dbReference type="ChEBI" id="CHEBI:33019"/>
        <dbReference type="ChEBI" id="CHEBI:37565"/>
        <dbReference type="ChEBI" id="CHEBI:58805"/>
        <dbReference type="EC" id="2.7.7.65"/>
    </reaction>
</comment>
<dbReference type="eggNOG" id="COG2199">
    <property type="taxonomic scope" value="Bacteria"/>
</dbReference>
<sequence length="312" mass="35392">MVNRADSARLLSDQDLQGYVSRILDVIPLPIIISKSSVLGQGEREHLHFNKAFVKELGYTMAQIPNIETWFERAYPQIDYRQEIVAQCQKTVDEARAQGEDVAQMPALIMCADGVQRWFSVSAQIEPSCRDDLHIITFRNIHDYKISLAEAERQSQIDPLTQLKNRRGFFTWSEPIAPETLLGLIIFDIDHFKQINDTYGHPAGDYVLRQIAGLLEQNLPPLSCCVRWGGEEFLVCFECDDMANVIGLAENIRDYVESHTLMWQGQQIALTLSAGCTMGAMMSHNWDNLLHTADQALLSAKRLGRNRVIADR</sequence>
<dbReference type="InterPro" id="IPR043128">
    <property type="entry name" value="Rev_trsase/Diguanyl_cyclase"/>
</dbReference>
<dbReference type="EC" id="2.7.7.65" evidence="1"/>
<dbReference type="PANTHER" id="PTHR45138">
    <property type="entry name" value="REGULATORY COMPONENTS OF SENSORY TRANSDUCTION SYSTEM"/>
    <property type="match status" value="1"/>
</dbReference>
<dbReference type="NCBIfam" id="TIGR00254">
    <property type="entry name" value="GGDEF"/>
    <property type="match status" value="1"/>
</dbReference>
<evidence type="ECO:0000313" key="4">
    <source>
        <dbReference type="EMBL" id="ABQ19680.1"/>
    </source>
</evidence>
<dbReference type="Pfam" id="PF00990">
    <property type="entry name" value="GGDEF"/>
    <property type="match status" value="1"/>
</dbReference>
<dbReference type="Proteomes" id="UP000000249">
    <property type="component" value="Chromosome 1"/>
</dbReference>
<dbReference type="PATRIC" id="fig|345073.21.peg.2707"/>
<evidence type="ECO:0000256" key="2">
    <source>
        <dbReference type="ARBA" id="ARBA00034247"/>
    </source>
</evidence>
<dbReference type="InterPro" id="IPR029787">
    <property type="entry name" value="Nucleotide_cyclase"/>
</dbReference>
<evidence type="ECO:0000313" key="5">
    <source>
        <dbReference type="Proteomes" id="UP000000249"/>
    </source>
</evidence>
<dbReference type="Gene3D" id="3.30.450.20">
    <property type="entry name" value="PAS domain"/>
    <property type="match status" value="1"/>
</dbReference>
<dbReference type="GO" id="GO:1902201">
    <property type="term" value="P:negative regulation of bacterial-type flagellum-dependent cell motility"/>
    <property type="evidence" value="ECO:0007669"/>
    <property type="project" value="TreeGrafter"/>
</dbReference>
<gene>
    <name evidence="4" type="ordered locus">VC0395_A2269</name>
</gene>
<proteinExistence type="predicted"/>
<dbReference type="GO" id="GO:0005886">
    <property type="term" value="C:plasma membrane"/>
    <property type="evidence" value="ECO:0007669"/>
    <property type="project" value="TreeGrafter"/>
</dbReference>